<reference evidence="1 2" key="1">
    <citation type="submission" date="2018-06" db="EMBL/GenBank/DDBJ databases">
        <authorList>
            <consortium name="Pathogen Informatics"/>
            <person name="Doyle S."/>
        </authorList>
    </citation>
    <scope>NUCLEOTIDE SEQUENCE [LARGE SCALE GENOMIC DNA]</scope>
    <source>
        <strain evidence="1 2">NCTC11653</strain>
    </source>
</reference>
<evidence type="ECO:0000313" key="1">
    <source>
        <dbReference type="EMBL" id="SQA75228.1"/>
    </source>
</evidence>
<name>A0AAX2IAE5_CAPSP</name>
<dbReference type="Proteomes" id="UP000249902">
    <property type="component" value="Unassembled WGS sequence"/>
</dbReference>
<comment type="caution">
    <text evidence="1">The sequence shown here is derived from an EMBL/GenBank/DDBJ whole genome shotgun (WGS) entry which is preliminary data.</text>
</comment>
<accession>A0AAX2IAE5</accession>
<proteinExistence type="predicted"/>
<protein>
    <submittedName>
        <fullName evidence="1">Uncharacterized protein</fullName>
    </submittedName>
</protein>
<dbReference type="AlphaFoldDB" id="A0AAX2IAE5"/>
<gene>
    <name evidence="1" type="ORF">NCTC11653_01126</name>
</gene>
<organism evidence="1 2">
    <name type="scientific">Capnocytophaga sputigena</name>
    <dbReference type="NCBI Taxonomy" id="1019"/>
    <lineage>
        <taxon>Bacteria</taxon>
        <taxon>Pseudomonadati</taxon>
        <taxon>Bacteroidota</taxon>
        <taxon>Flavobacteriia</taxon>
        <taxon>Flavobacteriales</taxon>
        <taxon>Flavobacteriaceae</taxon>
        <taxon>Capnocytophaga</taxon>
    </lineage>
</organism>
<evidence type="ECO:0000313" key="2">
    <source>
        <dbReference type="Proteomes" id="UP000249902"/>
    </source>
</evidence>
<dbReference type="EMBL" id="UAVP01000007">
    <property type="protein sequence ID" value="SQA75228.1"/>
    <property type="molecule type" value="Genomic_DNA"/>
</dbReference>
<sequence length="33" mass="3553">MIWRLTPAPSEGGQSRKVRVVGVVGATDNNLMI</sequence>